<dbReference type="PANTHER" id="PTHR43881:SF1">
    <property type="entry name" value="GAMMA-GLUTAMYLTRANSPEPTIDASE (AFU_ORTHOLOGUE AFUA_4G13580)"/>
    <property type="match status" value="1"/>
</dbReference>
<evidence type="ECO:0000313" key="2">
    <source>
        <dbReference type="Proteomes" id="UP000054321"/>
    </source>
</evidence>
<evidence type="ECO:0000313" key="1">
    <source>
        <dbReference type="EMBL" id="KIM96655.1"/>
    </source>
</evidence>
<dbReference type="InterPro" id="IPR052896">
    <property type="entry name" value="GGT-like_enzyme"/>
</dbReference>
<dbReference type="EMBL" id="KN832883">
    <property type="protein sequence ID" value="KIM96655.1"/>
    <property type="molecule type" value="Genomic_DNA"/>
</dbReference>
<dbReference type="AlphaFoldDB" id="A0A0C3GKJ7"/>
<proteinExistence type="predicted"/>
<dbReference type="STRING" id="913774.A0A0C3GKJ7"/>
<reference evidence="2" key="2">
    <citation type="submission" date="2015-01" db="EMBL/GenBank/DDBJ databases">
        <title>Evolutionary Origins and Diversification of the Mycorrhizal Mutualists.</title>
        <authorList>
            <consortium name="DOE Joint Genome Institute"/>
            <consortium name="Mycorrhizal Genomics Consortium"/>
            <person name="Kohler A."/>
            <person name="Kuo A."/>
            <person name="Nagy L.G."/>
            <person name="Floudas D."/>
            <person name="Copeland A."/>
            <person name="Barry K.W."/>
            <person name="Cichocki N."/>
            <person name="Veneault-Fourrey C."/>
            <person name="LaButti K."/>
            <person name="Lindquist E.A."/>
            <person name="Lipzen A."/>
            <person name="Lundell T."/>
            <person name="Morin E."/>
            <person name="Murat C."/>
            <person name="Riley R."/>
            <person name="Ohm R."/>
            <person name="Sun H."/>
            <person name="Tunlid A."/>
            <person name="Henrissat B."/>
            <person name="Grigoriev I.V."/>
            <person name="Hibbett D.S."/>
            <person name="Martin F."/>
        </authorList>
    </citation>
    <scope>NUCLEOTIDE SEQUENCE [LARGE SCALE GENOMIC DNA]</scope>
    <source>
        <strain evidence="2">Zn</strain>
    </source>
</reference>
<reference evidence="1 2" key="1">
    <citation type="submission" date="2014-04" db="EMBL/GenBank/DDBJ databases">
        <authorList>
            <consortium name="DOE Joint Genome Institute"/>
            <person name="Kuo A."/>
            <person name="Martino E."/>
            <person name="Perotto S."/>
            <person name="Kohler A."/>
            <person name="Nagy L.G."/>
            <person name="Floudas D."/>
            <person name="Copeland A."/>
            <person name="Barry K.W."/>
            <person name="Cichocki N."/>
            <person name="Veneault-Fourrey C."/>
            <person name="LaButti K."/>
            <person name="Lindquist E.A."/>
            <person name="Lipzen A."/>
            <person name="Lundell T."/>
            <person name="Morin E."/>
            <person name="Murat C."/>
            <person name="Sun H."/>
            <person name="Tunlid A."/>
            <person name="Henrissat B."/>
            <person name="Grigoriev I.V."/>
            <person name="Hibbett D.S."/>
            <person name="Martin F."/>
            <person name="Nordberg H.P."/>
            <person name="Cantor M.N."/>
            <person name="Hua S.X."/>
        </authorList>
    </citation>
    <scope>NUCLEOTIDE SEQUENCE [LARGE SCALE GENOMIC DNA]</scope>
    <source>
        <strain evidence="1 2">Zn</strain>
    </source>
</reference>
<sequence length="121" mass="12448">PEQKKCCDSTEGIIACTQPLAAKCSLKILEAGGNAVVTSGLNLTEPGSTGIGGDMFCLYYNAKTKRVDGLNGSGRAPLKCALEKIRNGVGLKDGEDGELPFGRIHAVTVPGAAAGWVDIVT</sequence>
<keyword evidence="2" id="KW-1185">Reference proteome</keyword>
<feature type="non-terminal residue" evidence="1">
    <location>
        <position position="1"/>
    </location>
</feature>
<dbReference type="OrthoDB" id="2015213at2759"/>
<dbReference type="Proteomes" id="UP000054321">
    <property type="component" value="Unassembled WGS sequence"/>
</dbReference>
<dbReference type="Pfam" id="PF01019">
    <property type="entry name" value="G_glu_transpept"/>
    <property type="match status" value="1"/>
</dbReference>
<accession>A0A0C3GKJ7</accession>
<protein>
    <submittedName>
        <fullName evidence="1">Uncharacterized protein</fullName>
    </submittedName>
</protein>
<dbReference type="HOGENOM" id="CLU_2043692_0_0_1"/>
<dbReference type="SUPFAM" id="SSF56235">
    <property type="entry name" value="N-terminal nucleophile aminohydrolases (Ntn hydrolases)"/>
    <property type="match status" value="1"/>
</dbReference>
<dbReference type="PANTHER" id="PTHR43881">
    <property type="entry name" value="GAMMA-GLUTAMYLTRANSPEPTIDASE (AFU_ORTHOLOGUE AFUA_4G13580)"/>
    <property type="match status" value="1"/>
</dbReference>
<dbReference type="InterPro" id="IPR029055">
    <property type="entry name" value="Ntn_hydrolases_N"/>
</dbReference>
<dbReference type="InParanoid" id="A0A0C3GKJ7"/>
<organism evidence="1 2">
    <name type="scientific">Oidiodendron maius (strain Zn)</name>
    <dbReference type="NCBI Taxonomy" id="913774"/>
    <lineage>
        <taxon>Eukaryota</taxon>
        <taxon>Fungi</taxon>
        <taxon>Dikarya</taxon>
        <taxon>Ascomycota</taxon>
        <taxon>Pezizomycotina</taxon>
        <taxon>Leotiomycetes</taxon>
        <taxon>Leotiomycetes incertae sedis</taxon>
        <taxon>Myxotrichaceae</taxon>
        <taxon>Oidiodendron</taxon>
    </lineage>
</organism>
<name>A0A0C3GKJ7_OIDMZ</name>
<gene>
    <name evidence="1" type="ORF">OIDMADRAFT_131236</name>
</gene>